<dbReference type="OrthoDB" id="9765386at2"/>
<protein>
    <submittedName>
        <fullName evidence="1">HK97 family phage portal protein</fullName>
    </submittedName>
</protein>
<evidence type="ECO:0000313" key="2">
    <source>
        <dbReference type="Proteomes" id="UP000538666"/>
    </source>
</evidence>
<organism evidence="1 2">
    <name type="scientific">Silvibacterium bohemicum</name>
    <dbReference type="NCBI Taxonomy" id="1577686"/>
    <lineage>
        <taxon>Bacteria</taxon>
        <taxon>Pseudomonadati</taxon>
        <taxon>Acidobacteriota</taxon>
        <taxon>Terriglobia</taxon>
        <taxon>Terriglobales</taxon>
        <taxon>Acidobacteriaceae</taxon>
        <taxon>Silvibacterium</taxon>
    </lineage>
</organism>
<proteinExistence type="predicted"/>
<dbReference type="Pfam" id="PF04860">
    <property type="entry name" value="Phage_portal"/>
    <property type="match status" value="1"/>
</dbReference>
<evidence type="ECO:0000313" key="1">
    <source>
        <dbReference type="EMBL" id="MBB6144725.1"/>
    </source>
</evidence>
<dbReference type="EMBL" id="JACHEK010000005">
    <property type="protein sequence ID" value="MBB6144725.1"/>
    <property type="molecule type" value="Genomic_DNA"/>
</dbReference>
<accession>A0A841JW00</accession>
<keyword evidence="2" id="KW-1185">Reference proteome</keyword>
<reference evidence="1 2" key="1">
    <citation type="submission" date="2020-08" db="EMBL/GenBank/DDBJ databases">
        <title>Genomic Encyclopedia of Type Strains, Phase IV (KMG-IV): sequencing the most valuable type-strain genomes for metagenomic binning, comparative biology and taxonomic classification.</title>
        <authorList>
            <person name="Goeker M."/>
        </authorList>
    </citation>
    <scope>NUCLEOTIDE SEQUENCE [LARGE SCALE GENOMIC DNA]</scope>
    <source>
        <strain evidence="1 2">DSM 103733</strain>
    </source>
</reference>
<gene>
    <name evidence="1" type="ORF">HNQ77_002681</name>
</gene>
<comment type="caution">
    <text evidence="1">The sequence shown here is derived from an EMBL/GenBank/DDBJ whole genome shotgun (WGS) entry which is preliminary data.</text>
</comment>
<dbReference type="InterPro" id="IPR006944">
    <property type="entry name" value="Phage/GTA_portal"/>
</dbReference>
<dbReference type="InterPro" id="IPR006427">
    <property type="entry name" value="Portal_HK97"/>
</dbReference>
<dbReference type="NCBIfam" id="TIGR01537">
    <property type="entry name" value="portal_HK97"/>
    <property type="match status" value="1"/>
</dbReference>
<dbReference type="Proteomes" id="UP000538666">
    <property type="component" value="Unassembled WGS sequence"/>
</dbReference>
<sequence length="572" mass="62417">MGIRTVSSKLVGELRQPKVTSLELRGDPLNNPDVPINSAGLWAAMSGGEPTAAGETIGVHTALQQITVYACVRVLAESVASLPLKVYERQARGKHEAADHPLAYLLAVEPNEEMAAFTFWESLVGSLALTGNAYAQIQRDAGGRVIALWPLHPQLTRAVRLSSGKLVYETTDGMNAGDVRYIRTADILHIPLFSFDGLHGLSPIQLARQGIGLARASEKFGARFFGNGSKPGGVLSTESDLSDEELKAVRETWLSTQAGDKQGSTAVLPGNWKYDSIGLSPEDSQFLQTRQFQRTEIAALFRVPPNMVGDTSRLSNNNHEQMSLSFVTDTLRPYLCRIEAEIARKLLPSAGRNSGRYFISFDVTERLRGDFKTTMDGYATGRNWGWYSANDVRLELGENPGGPELDVYLVPVNMQNAARLLDTESLQDQPINSDPQVTTTPEERNLLGTFTRSCITVFRDGMGRLAHRNKRDFEAISTIFKPVLRSIANLSIEHNGLPLTGSADPADGVIDDALKAIEKRAAKWPESVTDAEIDSLAQTEFTKAVRSIHANITREIAASRAISALTPGTSNE</sequence>
<name>A0A841JW00_9BACT</name>
<dbReference type="RefSeq" id="WP_050059695.1">
    <property type="nucleotide sequence ID" value="NZ_JACHEK010000005.1"/>
</dbReference>
<dbReference type="AlphaFoldDB" id="A0A841JW00"/>